<comment type="function">
    <text evidence="1 11">Catalyzes the NADPH-dependent reduction of ketopantoate into pantoic acid.</text>
</comment>
<dbReference type="Gene3D" id="1.10.1040.10">
    <property type="entry name" value="N-(1-d-carboxylethyl)-l-norvaline Dehydrogenase, domain 2"/>
    <property type="match status" value="1"/>
</dbReference>
<dbReference type="OrthoDB" id="9800163at2"/>
<dbReference type="EC" id="1.1.1.169" evidence="4 11"/>
<keyword evidence="15" id="KW-1185">Reference proteome</keyword>
<dbReference type="InterPro" id="IPR013328">
    <property type="entry name" value="6PGD_dom2"/>
</dbReference>
<reference evidence="15" key="1">
    <citation type="submission" date="2016-10" db="EMBL/GenBank/DDBJ databases">
        <authorList>
            <person name="Varghese N."/>
            <person name="Submissions S."/>
        </authorList>
    </citation>
    <scope>NUCLEOTIDE SEQUENCE [LARGE SCALE GENOMIC DNA]</scope>
    <source>
        <strain evidence="15">DSM 19183</strain>
    </source>
</reference>
<dbReference type="Proteomes" id="UP000199081">
    <property type="component" value="Unassembled WGS sequence"/>
</dbReference>
<evidence type="ECO:0000256" key="7">
    <source>
        <dbReference type="ARBA" id="ARBA00022857"/>
    </source>
</evidence>
<evidence type="ECO:0000256" key="11">
    <source>
        <dbReference type="RuleBase" id="RU362068"/>
    </source>
</evidence>
<gene>
    <name evidence="14" type="ORF">SAMN04488099_11252</name>
</gene>
<keyword evidence="7 11" id="KW-0521">NADP</keyword>
<dbReference type="InterPro" id="IPR008927">
    <property type="entry name" value="6-PGluconate_DH-like_C_sf"/>
</dbReference>
<evidence type="ECO:0000256" key="4">
    <source>
        <dbReference type="ARBA" id="ARBA00013014"/>
    </source>
</evidence>
<feature type="domain" description="Ketopantoate reductase C-terminal" evidence="13">
    <location>
        <begin position="177"/>
        <end position="302"/>
    </location>
</feature>
<name>A0A1H7MR66_9LACT</name>
<dbReference type="InterPro" id="IPR013752">
    <property type="entry name" value="KPA_reductase"/>
</dbReference>
<evidence type="ECO:0000259" key="12">
    <source>
        <dbReference type="Pfam" id="PF02558"/>
    </source>
</evidence>
<dbReference type="SUPFAM" id="SSF51735">
    <property type="entry name" value="NAD(P)-binding Rossmann-fold domains"/>
    <property type="match status" value="1"/>
</dbReference>
<dbReference type="GO" id="GO:0050661">
    <property type="term" value="F:NADP binding"/>
    <property type="evidence" value="ECO:0007669"/>
    <property type="project" value="TreeGrafter"/>
</dbReference>
<dbReference type="AlphaFoldDB" id="A0A1H7MR66"/>
<evidence type="ECO:0000256" key="10">
    <source>
        <dbReference type="ARBA" id="ARBA00048793"/>
    </source>
</evidence>
<dbReference type="InterPro" id="IPR013332">
    <property type="entry name" value="KPR_N"/>
</dbReference>
<evidence type="ECO:0000256" key="6">
    <source>
        <dbReference type="ARBA" id="ARBA00022655"/>
    </source>
</evidence>
<dbReference type="PANTHER" id="PTHR43765:SF2">
    <property type="entry name" value="2-DEHYDROPANTOATE 2-REDUCTASE"/>
    <property type="match status" value="1"/>
</dbReference>
<dbReference type="Gene3D" id="3.40.50.720">
    <property type="entry name" value="NAD(P)-binding Rossmann-like Domain"/>
    <property type="match status" value="1"/>
</dbReference>
<dbReference type="Pfam" id="PF08546">
    <property type="entry name" value="ApbA_C"/>
    <property type="match status" value="1"/>
</dbReference>
<feature type="domain" description="Ketopantoate reductase N-terminal" evidence="12">
    <location>
        <begin position="3"/>
        <end position="149"/>
    </location>
</feature>
<evidence type="ECO:0000256" key="5">
    <source>
        <dbReference type="ARBA" id="ARBA00019465"/>
    </source>
</evidence>
<accession>A0A1H7MR66</accession>
<evidence type="ECO:0000259" key="13">
    <source>
        <dbReference type="Pfam" id="PF08546"/>
    </source>
</evidence>
<evidence type="ECO:0000256" key="3">
    <source>
        <dbReference type="ARBA" id="ARBA00007870"/>
    </source>
</evidence>
<dbReference type="NCBIfam" id="NF005088">
    <property type="entry name" value="PRK06522.1-2"/>
    <property type="match status" value="1"/>
</dbReference>
<evidence type="ECO:0000256" key="8">
    <source>
        <dbReference type="ARBA" id="ARBA00023002"/>
    </source>
</evidence>
<dbReference type="SUPFAM" id="SSF48179">
    <property type="entry name" value="6-phosphogluconate dehydrogenase C-terminal domain-like"/>
    <property type="match status" value="1"/>
</dbReference>
<dbReference type="PANTHER" id="PTHR43765">
    <property type="entry name" value="2-DEHYDROPANTOATE 2-REDUCTASE-RELATED"/>
    <property type="match status" value="1"/>
</dbReference>
<dbReference type="GO" id="GO:0005737">
    <property type="term" value="C:cytoplasm"/>
    <property type="evidence" value="ECO:0007669"/>
    <property type="project" value="TreeGrafter"/>
</dbReference>
<dbReference type="RefSeq" id="WP_091482149.1">
    <property type="nucleotide sequence ID" value="NZ_BJYC01000014.1"/>
</dbReference>
<dbReference type="UniPathway" id="UPA00028">
    <property type="reaction ID" value="UER00004"/>
</dbReference>
<dbReference type="FunFam" id="1.10.1040.10:FF:000017">
    <property type="entry name" value="2-dehydropantoate 2-reductase"/>
    <property type="match status" value="1"/>
</dbReference>
<keyword evidence="6 11" id="KW-0566">Pantothenate biosynthesis</keyword>
<comment type="pathway">
    <text evidence="2 11">Cofactor biosynthesis; (R)-pantothenate biosynthesis; (R)-pantoate from 3-methyl-2-oxobutanoate: step 2/2.</text>
</comment>
<dbReference type="InterPro" id="IPR036291">
    <property type="entry name" value="NAD(P)-bd_dom_sf"/>
</dbReference>
<dbReference type="GO" id="GO:0008677">
    <property type="term" value="F:2-dehydropantoate 2-reductase activity"/>
    <property type="evidence" value="ECO:0007669"/>
    <property type="project" value="UniProtKB-EC"/>
</dbReference>
<evidence type="ECO:0000256" key="2">
    <source>
        <dbReference type="ARBA" id="ARBA00004994"/>
    </source>
</evidence>
<dbReference type="InterPro" id="IPR050838">
    <property type="entry name" value="Ketopantoate_reductase"/>
</dbReference>
<dbReference type="NCBIfam" id="TIGR00745">
    <property type="entry name" value="apbA_panE"/>
    <property type="match status" value="1"/>
</dbReference>
<evidence type="ECO:0000256" key="1">
    <source>
        <dbReference type="ARBA" id="ARBA00002919"/>
    </source>
</evidence>
<evidence type="ECO:0000313" key="14">
    <source>
        <dbReference type="EMBL" id="SEL13185.1"/>
    </source>
</evidence>
<evidence type="ECO:0000256" key="9">
    <source>
        <dbReference type="ARBA" id="ARBA00032024"/>
    </source>
</evidence>
<dbReference type="STRING" id="426702.SAMN04488099_11252"/>
<organism evidence="14 15">
    <name type="scientific">Alkalibacterium pelagium</name>
    <dbReference type="NCBI Taxonomy" id="426702"/>
    <lineage>
        <taxon>Bacteria</taxon>
        <taxon>Bacillati</taxon>
        <taxon>Bacillota</taxon>
        <taxon>Bacilli</taxon>
        <taxon>Lactobacillales</taxon>
        <taxon>Carnobacteriaceae</taxon>
        <taxon>Alkalibacterium</taxon>
    </lineage>
</organism>
<keyword evidence="8 11" id="KW-0560">Oxidoreductase</keyword>
<dbReference type="GO" id="GO:0015940">
    <property type="term" value="P:pantothenate biosynthetic process"/>
    <property type="evidence" value="ECO:0007669"/>
    <property type="project" value="UniProtKB-UniPathway"/>
</dbReference>
<dbReference type="EMBL" id="FNZU01000012">
    <property type="protein sequence ID" value="SEL13185.1"/>
    <property type="molecule type" value="Genomic_DNA"/>
</dbReference>
<protein>
    <recommendedName>
        <fullName evidence="5 11">2-dehydropantoate 2-reductase</fullName>
        <ecNumber evidence="4 11">1.1.1.169</ecNumber>
    </recommendedName>
    <alternativeName>
        <fullName evidence="9 11">Ketopantoate reductase</fullName>
    </alternativeName>
</protein>
<evidence type="ECO:0000313" key="15">
    <source>
        <dbReference type="Proteomes" id="UP000199081"/>
    </source>
</evidence>
<proteinExistence type="inferred from homology"/>
<comment type="catalytic activity">
    <reaction evidence="10 11">
        <text>(R)-pantoate + NADP(+) = 2-dehydropantoate + NADPH + H(+)</text>
        <dbReference type="Rhea" id="RHEA:16233"/>
        <dbReference type="ChEBI" id="CHEBI:11561"/>
        <dbReference type="ChEBI" id="CHEBI:15378"/>
        <dbReference type="ChEBI" id="CHEBI:15980"/>
        <dbReference type="ChEBI" id="CHEBI:57783"/>
        <dbReference type="ChEBI" id="CHEBI:58349"/>
        <dbReference type="EC" id="1.1.1.169"/>
    </reaction>
</comment>
<dbReference type="Pfam" id="PF02558">
    <property type="entry name" value="ApbA"/>
    <property type="match status" value="1"/>
</dbReference>
<comment type="similarity">
    <text evidence="3 11">Belongs to the ketopantoate reductase family.</text>
</comment>
<sequence>MNIAIAGSGALGCGFGYMLQKNGQNVTLLDYWEDHIEAIRNNGLTVSVNGVKGTLPMTIARPEEVSGEMDVIFVFTKAMGLEKMMTQINHLIGTKTKIVCLLNGLGHLKTLEAFVDRRNIIMGTTVWTAGIIAPGETQLNGNGPVELQNSHPEEEEAARVIVNILKDSGLFGEYSKNVKYTTWRKACINGTMNALCALLDASIDQLFASPSIDSLLNGIVDEFAAVAKAQDDIEIDRDEMIHYLKEVASRLGSHYPSMHQDLFNRRPTEIDYLNGAVVEAAEKYGIEAPHCRRMTDLIHAKEAVLEIKTGR</sequence>
<dbReference type="InterPro" id="IPR003710">
    <property type="entry name" value="ApbA"/>
</dbReference>